<keyword evidence="3" id="KW-1185">Reference proteome</keyword>
<keyword evidence="1" id="KW-1133">Transmembrane helix</keyword>
<gene>
    <name evidence="2" type="ordered locus">Deipe_3755</name>
</gene>
<accession>L0A808</accession>
<feature type="transmembrane region" description="Helical" evidence="1">
    <location>
        <begin position="40"/>
        <end position="56"/>
    </location>
</feature>
<dbReference type="PATRIC" id="fig|937777.3.peg.3765"/>
<proteinExistence type="predicted"/>
<organism evidence="2 3">
    <name type="scientific">Deinococcus peraridilitoris (strain DSM 19664 / LMG 22246 / CIP 109416 / KR-200)</name>
    <dbReference type="NCBI Taxonomy" id="937777"/>
    <lineage>
        <taxon>Bacteria</taxon>
        <taxon>Thermotogati</taxon>
        <taxon>Deinococcota</taxon>
        <taxon>Deinococci</taxon>
        <taxon>Deinococcales</taxon>
        <taxon>Deinococcaceae</taxon>
        <taxon>Deinococcus</taxon>
    </lineage>
</organism>
<evidence type="ECO:0000313" key="3">
    <source>
        <dbReference type="Proteomes" id="UP000010467"/>
    </source>
</evidence>
<evidence type="ECO:0000256" key="1">
    <source>
        <dbReference type="SAM" id="Phobius"/>
    </source>
</evidence>
<reference evidence="3" key="1">
    <citation type="submission" date="2012-03" db="EMBL/GenBank/DDBJ databases">
        <title>Complete sequence of chromosome of Deinococcus peraridilitoris DSM 19664.</title>
        <authorList>
            <person name="Lucas S."/>
            <person name="Copeland A."/>
            <person name="Lapidus A."/>
            <person name="Glavina del Rio T."/>
            <person name="Dalin E."/>
            <person name="Tice H."/>
            <person name="Bruce D."/>
            <person name="Goodwin L."/>
            <person name="Pitluck S."/>
            <person name="Peters L."/>
            <person name="Mikhailova N."/>
            <person name="Lu M."/>
            <person name="Kyrpides N."/>
            <person name="Mavromatis K."/>
            <person name="Ivanova N."/>
            <person name="Brettin T."/>
            <person name="Detter J.C."/>
            <person name="Han C."/>
            <person name="Larimer F."/>
            <person name="Land M."/>
            <person name="Hauser L."/>
            <person name="Markowitz V."/>
            <person name="Cheng J.-F."/>
            <person name="Hugenholtz P."/>
            <person name="Woyke T."/>
            <person name="Wu D."/>
            <person name="Pukall R."/>
            <person name="Steenblock K."/>
            <person name="Brambilla E."/>
            <person name="Klenk H.-P."/>
            <person name="Eisen J.A."/>
        </authorList>
    </citation>
    <scope>NUCLEOTIDE SEQUENCE [LARGE SCALE GENOMIC DNA]</scope>
    <source>
        <strain evidence="3">DSM 19664 / LMG 22246 / CIP 109416 / KR-200</strain>
    </source>
</reference>
<dbReference type="RefSeq" id="WP_015237476.1">
    <property type="nucleotide sequence ID" value="NC_019793.1"/>
</dbReference>
<feature type="transmembrane region" description="Helical" evidence="1">
    <location>
        <begin position="12"/>
        <end position="28"/>
    </location>
</feature>
<feature type="transmembrane region" description="Helical" evidence="1">
    <location>
        <begin position="86"/>
        <end position="105"/>
    </location>
</feature>
<keyword evidence="1" id="KW-0472">Membrane</keyword>
<dbReference type="Proteomes" id="UP000010467">
    <property type="component" value="Chromosome"/>
</dbReference>
<dbReference type="HOGENOM" id="CLU_2192707_0_0_0"/>
<dbReference type="KEGG" id="dpd:Deipe_3755"/>
<keyword evidence="1" id="KW-0812">Transmembrane</keyword>
<dbReference type="AlphaFoldDB" id="L0A808"/>
<protein>
    <submittedName>
        <fullName evidence="2">Uncharacterized protein</fullName>
    </submittedName>
</protein>
<dbReference type="EMBL" id="CP003382">
    <property type="protein sequence ID" value="AFZ69180.1"/>
    <property type="molecule type" value="Genomic_DNA"/>
</dbReference>
<name>L0A808_DEIPD</name>
<dbReference type="OrthoDB" id="73627at2"/>
<evidence type="ECO:0000313" key="2">
    <source>
        <dbReference type="EMBL" id="AFZ69180.1"/>
    </source>
</evidence>
<feature type="transmembrane region" description="Helical" evidence="1">
    <location>
        <begin position="62"/>
        <end position="79"/>
    </location>
</feature>
<sequence length="108" mass="12201">MNLLYALHTHYGWYLQLLPVLVLIWTAIRRRERLQRLAPVLLDINVTLGLLTYLLTGVQVSLWHPVLMFAAVALAHAVARQRDRRVVIGVWLVVLVLIVGGVRSASLS</sequence>